<protein>
    <recommendedName>
        <fullName evidence="3">Sigma 54 modulation protein / S30EA ribosomal protein</fullName>
    </recommendedName>
</protein>
<dbReference type="InterPro" id="IPR003489">
    <property type="entry name" value="RHF/RaiA"/>
</dbReference>
<dbReference type="AlphaFoldDB" id="A0A518GWH8"/>
<dbReference type="KEGG" id="tpla:ElP_07810"/>
<evidence type="ECO:0000313" key="2">
    <source>
        <dbReference type="Proteomes" id="UP000317835"/>
    </source>
</evidence>
<dbReference type="Pfam" id="PF02482">
    <property type="entry name" value="Ribosomal_S30AE"/>
    <property type="match status" value="1"/>
</dbReference>
<name>A0A518GWH8_9BACT</name>
<dbReference type="EMBL" id="CP036426">
    <property type="protein sequence ID" value="QDV32939.1"/>
    <property type="molecule type" value="Genomic_DNA"/>
</dbReference>
<dbReference type="Gene3D" id="3.30.160.100">
    <property type="entry name" value="Ribosome hibernation promotion factor-like"/>
    <property type="match status" value="1"/>
</dbReference>
<organism evidence="1 2">
    <name type="scientific">Tautonia plasticadhaerens</name>
    <dbReference type="NCBI Taxonomy" id="2527974"/>
    <lineage>
        <taxon>Bacteria</taxon>
        <taxon>Pseudomonadati</taxon>
        <taxon>Planctomycetota</taxon>
        <taxon>Planctomycetia</taxon>
        <taxon>Isosphaerales</taxon>
        <taxon>Isosphaeraceae</taxon>
        <taxon>Tautonia</taxon>
    </lineage>
</organism>
<dbReference type="RefSeq" id="WP_197446694.1">
    <property type="nucleotide sequence ID" value="NZ_CP036426.1"/>
</dbReference>
<reference evidence="1 2" key="1">
    <citation type="submission" date="2019-02" db="EMBL/GenBank/DDBJ databases">
        <title>Deep-cultivation of Planctomycetes and their phenomic and genomic characterization uncovers novel biology.</title>
        <authorList>
            <person name="Wiegand S."/>
            <person name="Jogler M."/>
            <person name="Boedeker C."/>
            <person name="Pinto D."/>
            <person name="Vollmers J."/>
            <person name="Rivas-Marin E."/>
            <person name="Kohn T."/>
            <person name="Peeters S.H."/>
            <person name="Heuer A."/>
            <person name="Rast P."/>
            <person name="Oberbeckmann S."/>
            <person name="Bunk B."/>
            <person name="Jeske O."/>
            <person name="Meyerdierks A."/>
            <person name="Storesund J.E."/>
            <person name="Kallscheuer N."/>
            <person name="Luecker S."/>
            <person name="Lage O.M."/>
            <person name="Pohl T."/>
            <person name="Merkel B.J."/>
            <person name="Hornburger P."/>
            <person name="Mueller R.-W."/>
            <person name="Bruemmer F."/>
            <person name="Labrenz M."/>
            <person name="Spormann A.M."/>
            <person name="Op den Camp H."/>
            <person name="Overmann J."/>
            <person name="Amann R."/>
            <person name="Jetten M.S.M."/>
            <person name="Mascher T."/>
            <person name="Medema M.H."/>
            <person name="Devos D.P."/>
            <person name="Kaster A.-K."/>
            <person name="Ovreas L."/>
            <person name="Rohde M."/>
            <person name="Galperin M.Y."/>
            <person name="Jogler C."/>
        </authorList>
    </citation>
    <scope>NUCLEOTIDE SEQUENCE [LARGE SCALE GENOMIC DNA]</scope>
    <source>
        <strain evidence="1 2">ElP</strain>
    </source>
</reference>
<dbReference type="InterPro" id="IPR036567">
    <property type="entry name" value="RHF-like"/>
</dbReference>
<accession>A0A518GWH8</accession>
<proteinExistence type="predicted"/>
<dbReference type="Proteomes" id="UP000317835">
    <property type="component" value="Chromosome"/>
</dbReference>
<evidence type="ECO:0000313" key="1">
    <source>
        <dbReference type="EMBL" id="QDV32939.1"/>
    </source>
</evidence>
<sequence length="106" mass="11913">MQLEIRHDRTPLDAKARDHIERRLGFALDRFSRRIDRVTVFLSDQNGPRGGQDLRCRVVVNLPAAEPVVVDATEAGLAPAIDRAAHRARHAVGSLLGRRRSYRPPD</sequence>
<dbReference type="SUPFAM" id="SSF69754">
    <property type="entry name" value="Ribosome binding protein Y (YfiA homologue)"/>
    <property type="match status" value="1"/>
</dbReference>
<gene>
    <name evidence="1" type="ORF">ElP_07810</name>
</gene>
<keyword evidence="2" id="KW-1185">Reference proteome</keyword>
<evidence type="ECO:0008006" key="3">
    <source>
        <dbReference type="Google" id="ProtNLM"/>
    </source>
</evidence>